<keyword evidence="4" id="KW-0227">DNA damage</keyword>
<dbReference type="InterPro" id="IPR045028">
    <property type="entry name" value="DinG/Rad3-like"/>
</dbReference>
<dbReference type="PANTHER" id="PTHR11472">
    <property type="entry name" value="DNA REPAIR DEAD HELICASE RAD3/XP-D SUBFAMILY MEMBER"/>
    <property type="match status" value="1"/>
</dbReference>
<keyword evidence="11" id="KW-0234">DNA repair</keyword>
<evidence type="ECO:0000256" key="12">
    <source>
        <dbReference type="ARBA" id="ARBA00023235"/>
    </source>
</evidence>
<dbReference type="GO" id="GO:0051539">
    <property type="term" value="F:4 iron, 4 sulfur cluster binding"/>
    <property type="evidence" value="ECO:0007669"/>
    <property type="project" value="UniProtKB-KW"/>
</dbReference>
<evidence type="ECO:0000256" key="5">
    <source>
        <dbReference type="ARBA" id="ARBA00022801"/>
    </source>
</evidence>
<evidence type="ECO:0000256" key="2">
    <source>
        <dbReference type="ARBA" id="ARBA00022723"/>
    </source>
</evidence>
<feature type="domain" description="Helicase ATP-binding" evidence="13">
    <location>
        <begin position="4"/>
        <end position="275"/>
    </location>
</feature>
<evidence type="ECO:0000256" key="3">
    <source>
        <dbReference type="ARBA" id="ARBA00022741"/>
    </source>
</evidence>
<dbReference type="GO" id="GO:0006281">
    <property type="term" value="P:DNA repair"/>
    <property type="evidence" value="ECO:0007669"/>
    <property type="project" value="UniProtKB-KW"/>
</dbReference>
<dbReference type="AlphaFoldDB" id="A0A832ZSD1"/>
<dbReference type="GO" id="GO:0016818">
    <property type="term" value="F:hydrolase activity, acting on acid anhydrides, in phosphorus-containing anhydrides"/>
    <property type="evidence" value="ECO:0007669"/>
    <property type="project" value="InterPro"/>
</dbReference>
<proteinExistence type="predicted"/>
<dbReference type="InterPro" id="IPR006555">
    <property type="entry name" value="ATP-dep_Helicase_C"/>
</dbReference>
<dbReference type="Gene3D" id="3.40.50.300">
    <property type="entry name" value="P-loop containing nucleotide triphosphate hydrolases"/>
    <property type="match status" value="2"/>
</dbReference>
<keyword evidence="7" id="KW-0067">ATP-binding</keyword>
<protein>
    <submittedName>
        <fullName evidence="14">ATP-dependent DNA helicase</fullName>
    </submittedName>
</protein>
<dbReference type="Pfam" id="PF13307">
    <property type="entry name" value="Helicase_C_2"/>
    <property type="match status" value="1"/>
</dbReference>
<comment type="caution">
    <text evidence="14">The sequence shown here is derived from an EMBL/GenBank/DDBJ whole genome shotgun (WGS) entry which is preliminary data.</text>
</comment>
<organism evidence="14 15">
    <name type="scientific">Pyrodictium delaneyi</name>
    <dbReference type="NCBI Taxonomy" id="1273541"/>
    <lineage>
        <taxon>Archaea</taxon>
        <taxon>Thermoproteota</taxon>
        <taxon>Thermoprotei</taxon>
        <taxon>Desulfurococcales</taxon>
        <taxon>Pyrodictiaceae</taxon>
        <taxon>Pyrodictium</taxon>
    </lineage>
</organism>
<evidence type="ECO:0000256" key="6">
    <source>
        <dbReference type="ARBA" id="ARBA00022806"/>
    </source>
</evidence>
<dbReference type="GO" id="GO:0003678">
    <property type="term" value="F:DNA helicase activity"/>
    <property type="evidence" value="ECO:0007669"/>
    <property type="project" value="InterPro"/>
</dbReference>
<name>A0A832ZSD1_9CREN</name>
<dbReference type="EMBL" id="DQVR01000022">
    <property type="protein sequence ID" value="HIQ23556.1"/>
    <property type="molecule type" value="Genomic_DNA"/>
</dbReference>
<dbReference type="SMART" id="SM00491">
    <property type="entry name" value="HELICc2"/>
    <property type="match status" value="1"/>
</dbReference>
<evidence type="ECO:0000313" key="14">
    <source>
        <dbReference type="EMBL" id="HIQ23556.1"/>
    </source>
</evidence>
<evidence type="ECO:0000256" key="10">
    <source>
        <dbReference type="ARBA" id="ARBA00023125"/>
    </source>
</evidence>
<dbReference type="Gene3D" id="1.10.275.30">
    <property type="match status" value="1"/>
</dbReference>
<keyword evidence="10" id="KW-0238">DNA-binding</keyword>
<keyword evidence="5" id="KW-0378">Hydrolase</keyword>
<evidence type="ECO:0000313" key="15">
    <source>
        <dbReference type="Proteomes" id="UP000600071"/>
    </source>
</evidence>
<sequence length="619" mass="70055">MEPGNSRAFPYDEPRKGQLEAAKSIAETVRSEGVFILHAPTGFGKTSSIVYGLLQAGVDRVLYVVRTRNEIQPVLRELKRFDVEEYSFLYSARRMCPLLAGENLSHEDFWDTCRLLRLRGGCAYFTKLEELQAGDVVEILKHSGSMPQKAVKLLAAQGYCPFFALKLAATESSFIVATYPYLFRPDIFQGTFEPLDYKDFVVVVDEAHSLLNIASLLEARITLEDLKNAAREIEEYELPEEMGQALELLGSEIARNKPVGRKLRRISREKLLKILGDHESWIDAAQEVRIAKIKERLEEGQPVKLSVALARVARFAELVVLEGTGVYTYSNNSRVGAVVLPLEPCIVTRKPLNESKAVVLASGTLPASSMLRDMLCIEKPMHVYDVELLHGPVFPPQNQYTIVAAELTSRYTSRSRETYYLYARYIIETYRNTTKAILVVYPSYEFMQKVIKQINSIARHEKINMIVEDKSTNIEDVVEEIKNGKTHVLINAVAGGKLTEGIEIVGDDNRSIIGTVFIAGVPYPQSDDYFQDQFNALQHRLGETGARRLLFDYTAIVRTRQAIGRARRSAEDRAIVVLGDNRFMRKTLREYLRTRINRIVFNIEEYSSVIRSTAEAFNA</sequence>
<dbReference type="Proteomes" id="UP000600071">
    <property type="component" value="Unassembled WGS sequence"/>
</dbReference>
<evidence type="ECO:0000259" key="13">
    <source>
        <dbReference type="PROSITE" id="PS51193"/>
    </source>
</evidence>
<accession>A0A832ZSD1</accession>
<keyword evidence="3" id="KW-0547">Nucleotide-binding</keyword>
<dbReference type="GO" id="GO:0046872">
    <property type="term" value="F:metal ion binding"/>
    <property type="evidence" value="ECO:0007669"/>
    <property type="project" value="UniProtKB-KW"/>
</dbReference>
<dbReference type="InterPro" id="IPR014001">
    <property type="entry name" value="Helicase_ATP-bd"/>
</dbReference>
<dbReference type="PANTHER" id="PTHR11472:SF34">
    <property type="entry name" value="REGULATOR OF TELOMERE ELONGATION HELICASE 1"/>
    <property type="match status" value="1"/>
</dbReference>
<dbReference type="GO" id="GO:0005524">
    <property type="term" value="F:ATP binding"/>
    <property type="evidence" value="ECO:0007669"/>
    <property type="project" value="UniProtKB-KW"/>
</dbReference>
<keyword evidence="2" id="KW-0479">Metal-binding</keyword>
<evidence type="ECO:0000256" key="11">
    <source>
        <dbReference type="ARBA" id="ARBA00023204"/>
    </source>
</evidence>
<dbReference type="InterPro" id="IPR027417">
    <property type="entry name" value="P-loop_NTPase"/>
</dbReference>
<dbReference type="SMART" id="SM00487">
    <property type="entry name" value="DEXDc"/>
    <property type="match status" value="1"/>
</dbReference>
<evidence type="ECO:0000256" key="9">
    <source>
        <dbReference type="ARBA" id="ARBA00023014"/>
    </source>
</evidence>
<dbReference type="GO" id="GO:0003677">
    <property type="term" value="F:DNA binding"/>
    <property type="evidence" value="ECO:0007669"/>
    <property type="project" value="UniProtKB-KW"/>
</dbReference>
<keyword evidence="1" id="KW-0004">4Fe-4S</keyword>
<gene>
    <name evidence="14" type="ORF">EYH50_00725</name>
</gene>
<dbReference type="PROSITE" id="PS51193">
    <property type="entry name" value="HELICASE_ATP_BIND_2"/>
    <property type="match status" value="1"/>
</dbReference>
<evidence type="ECO:0000256" key="1">
    <source>
        <dbReference type="ARBA" id="ARBA00022485"/>
    </source>
</evidence>
<evidence type="ECO:0000256" key="8">
    <source>
        <dbReference type="ARBA" id="ARBA00023004"/>
    </source>
</evidence>
<keyword evidence="9" id="KW-0411">Iron-sulfur</keyword>
<dbReference type="Pfam" id="PF06733">
    <property type="entry name" value="DEAD_2"/>
    <property type="match status" value="1"/>
</dbReference>
<keyword evidence="12" id="KW-0413">Isomerase</keyword>
<evidence type="ECO:0000256" key="7">
    <source>
        <dbReference type="ARBA" id="ARBA00022840"/>
    </source>
</evidence>
<dbReference type="InterPro" id="IPR010614">
    <property type="entry name" value="RAD3-like_helicase_DEAD"/>
</dbReference>
<dbReference type="SUPFAM" id="SSF52540">
    <property type="entry name" value="P-loop containing nucleoside triphosphate hydrolases"/>
    <property type="match status" value="1"/>
</dbReference>
<dbReference type="SMART" id="SM00488">
    <property type="entry name" value="DEXDc2"/>
    <property type="match status" value="1"/>
</dbReference>
<dbReference type="InterPro" id="IPR014013">
    <property type="entry name" value="Helic_SF1/SF2_ATP-bd_DinG/Rad3"/>
</dbReference>
<keyword evidence="6 14" id="KW-0347">Helicase</keyword>
<reference evidence="14" key="1">
    <citation type="journal article" date="2020" name="ISME J.">
        <title>Gammaproteobacteria mediating utilization of methyl-, sulfur- and petroleum organic compounds in deep ocean hydrothermal plumes.</title>
        <authorList>
            <person name="Zhou Z."/>
            <person name="Liu Y."/>
            <person name="Pan J."/>
            <person name="Cron B.R."/>
            <person name="Toner B.M."/>
            <person name="Anantharaman K."/>
            <person name="Breier J.A."/>
            <person name="Dick G.J."/>
            <person name="Li M."/>
        </authorList>
    </citation>
    <scope>NUCLEOTIDE SEQUENCE</scope>
    <source>
        <strain evidence="14">SZUA-1523</strain>
    </source>
</reference>
<dbReference type="InterPro" id="IPR006554">
    <property type="entry name" value="Helicase-like_DEXD_c2"/>
</dbReference>
<evidence type="ECO:0000256" key="4">
    <source>
        <dbReference type="ARBA" id="ARBA00022763"/>
    </source>
</evidence>
<keyword evidence="8" id="KW-0408">Iron</keyword>